<proteinExistence type="predicted"/>
<keyword evidence="2" id="KW-1185">Reference proteome</keyword>
<organism evidence="1 2">
    <name type="scientific">Enterococcus camelliae</name>
    <dbReference type="NCBI Taxonomy" id="453959"/>
    <lineage>
        <taxon>Bacteria</taxon>
        <taxon>Bacillati</taxon>
        <taxon>Bacillota</taxon>
        <taxon>Bacilli</taxon>
        <taxon>Lactobacillales</taxon>
        <taxon>Enterococcaceae</taxon>
        <taxon>Enterococcus</taxon>
    </lineage>
</organism>
<accession>A0ABW5TFY3</accession>
<dbReference type="RefSeq" id="WP_379978890.1">
    <property type="nucleotide sequence ID" value="NZ_JBHUMO010000002.1"/>
</dbReference>
<comment type="caution">
    <text evidence="1">The sequence shown here is derived from an EMBL/GenBank/DDBJ whole genome shotgun (WGS) entry which is preliminary data.</text>
</comment>
<dbReference type="Proteomes" id="UP001597427">
    <property type="component" value="Unassembled WGS sequence"/>
</dbReference>
<protein>
    <submittedName>
        <fullName evidence="1">Uncharacterized protein</fullName>
    </submittedName>
</protein>
<gene>
    <name evidence="1" type="ORF">ACFSR0_00670</name>
</gene>
<evidence type="ECO:0000313" key="2">
    <source>
        <dbReference type="Proteomes" id="UP001597427"/>
    </source>
</evidence>
<name>A0ABW5TFY3_9ENTE</name>
<reference evidence="2" key="1">
    <citation type="journal article" date="2019" name="Int. J. Syst. Evol. Microbiol.">
        <title>The Global Catalogue of Microorganisms (GCM) 10K type strain sequencing project: providing services to taxonomists for standard genome sequencing and annotation.</title>
        <authorList>
            <consortium name="The Broad Institute Genomics Platform"/>
            <consortium name="The Broad Institute Genome Sequencing Center for Infectious Disease"/>
            <person name="Wu L."/>
            <person name="Ma J."/>
        </authorList>
    </citation>
    <scope>NUCLEOTIDE SEQUENCE [LARGE SCALE GENOMIC DNA]</scope>
    <source>
        <strain evidence="2">TISTR 932</strain>
    </source>
</reference>
<evidence type="ECO:0000313" key="1">
    <source>
        <dbReference type="EMBL" id="MFD2727954.1"/>
    </source>
</evidence>
<sequence>MEEILRQTLKLSEKNHQTHIKVPFLVTKTYTQLQIQFDYEPQVVAENLASQAILAALAIYFPVGEQPPVRTFLPLFNLLTLSLSYQNMYLGCYHHKQAHQLITISHEVSSFGFLAQPVLPGEWEIQLNAHCIQSDNVCAEIVISGVK</sequence>
<dbReference type="EMBL" id="JBHUMO010000002">
    <property type="protein sequence ID" value="MFD2727954.1"/>
    <property type="molecule type" value="Genomic_DNA"/>
</dbReference>